<proteinExistence type="predicted"/>
<gene>
    <name evidence="4" type="ORF">KK1_028007</name>
    <name evidence="5" type="ORF">KK1_028038</name>
</gene>
<dbReference type="InterPro" id="IPR056924">
    <property type="entry name" value="SH3_Tf2-1"/>
</dbReference>
<dbReference type="Pfam" id="PF24626">
    <property type="entry name" value="SH3_Tf2-1"/>
    <property type="match status" value="1"/>
</dbReference>
<reference evidence="5 6" key="1">
    <citation type="journal article" date="2012" name="Nat. Biotechnol.">
        <title>Draft genome sequence of pigeonpea (Cajanus cajan), an orphan legume crop of resource-poor farmers.</title>
        <authorList>
            <person name="Varshney R.K."/>
            <person name="Chen W."/>
            <person name="Li Y."/>
            <person name="Bharti A.K."/>
            <person name="Saxena R.K."/>
            <person name="Schlueter J.A."/>
            <person name="Donoghue M.T."/>
            <person name="Azam S."/>
            <person name="Fan G."/>
            <person name="Whaley A.M."/>
            <person name="Farmer A.D."/>
            <person name="Sheridan J."/>
            <person name="Iwata A."/>
            <person name="Tuteja R."/>
            <person name="Penmetsa R.V."/>
            <person name="Wu W."/>
            <person name="Upadhyaya H.D."/>
            <person name="Yang S.P."/>
            <person name="Shah T."/>
            <person name="Saxena K.B."/>
            <person name="Michael T."/>
            <person name="McCombie W.R."/>
            <person name="Yang B."/>
            <person name="Zhang G."/>
            <person name="Yang H."/>
            <person name="Wang J."/>
            <person name="Spillane C."/>
            <person name="Cook D.R."/>
            <person name="May G.D."/>
            <person name="Xu X."/>
            <person name="Jackson S.A."/>
        </authorList>
    </citation>
    <scope>NUCLEOTIDE SEQUENCE [LARGE SCALE GENOMIC DNA]</scope>
    <source>
        <strain evidence="6">cv. Asha</strain>
    </source>
</reference>
<dbReference type="Pfam" id="PF03732">
    <property type="entry name" value="Retrotrans_gag"/>
    <property type="match status" value="1"/>
</dbReference>
<feature type="domain" description="Tf2-1-like SH3-like" evidence="3">
    <location>
        <begin position="215"/>
        <end position="264"/>
    </location>
</feature>
<feature type="domain" description="Retrotransposon gag" evidence="2">
    <location>
        <begin position="12"/>
        <end position="84"/>
    </location>
</feature>
<feature type="region of interest" description="Disordered" evidence="1">
    <location>
        <begin position="356"/>
        <end position="377"/>
    </location>
</feature>
<evidence type="ECO:0000313" key="4">
    <source>
        <dbReference type="EMBL" id="KYP50201.1"/>
    </source>
</evidence>
<dbReference type="Gramene" id="C.cajan_29372.t">
    <property type="protein sequence ID" value="C.cajan_29372.t"/>
    <property type="gene ID" value="C.cajan_29372"/>
</dbReference>
<evidence type="ECO:0000313" key="6">
    <source>
        <dbReference type="Proteomes" id="UP000075243"/>
    </source>
</evidence>
<protein>
    <submittedName>
        <fullName evidence="5">Uncharacterized protein</fullName>
    </submittedName>
</protein>
<dbReference type="EMBL" id="KQ483459">
    <property type="protein sequence ID" value="KYP50201.1"/>
    <property type="molecule type" value="Genomic_DNA"/>
</dbReference>
<dbReference type="EMBL" id="KQ483459">
    <property type="protein sequence ID" value="KYP50232.1"/>
    <property type="molecule type" value="Genomic_DNA"/>
</dbReference>
<keyword evidence="6" id="KW-1185">Reference proteome</keyword>
<dbReference type="InterPro" id="IPR005162">
    <property type="entry name" value="Retrotrans_gag_dom"/>
</dbReference>
<evidence type="ECO:0000256" key="1">
    <source>
        <dbReference type="SAM" id="MobiDB-lite"/>
    </source>
</evidence>
<dbReference type="Gramene" id="C.cajan_29403.t">
    <property type="protein sequence ID" value="C.cajan_29403.t"/>
    <property type="gene ID" value="C.cajan_29403"/>
</dbReference>
<organism evidence="5 6">
    <name type="scientific">Cajanus cajan</name>
    <name type="common">Pigeon pea</name>
    <name type="synonym">Cajanus indicus</name>
    <dbReference type="NCBI Taxonomy" id="3821"/>
    <lineage>
        <taxon>Eukaryota</taxon>
        <taxon>Viridiplantae</taxon>
        <taxon>Streptophyta</taxon>
        <taxon>Embryophyta</taxon>
        <taxon>Tracheophyta</taxon>
        <taxon>Spermatophyta</taxon>
        <taxon>Magnoliopsida</taxon>
        <taxon>eudicotyledons</taxon>
        <taxon>Gunneridae</taxon>
        <taxon>Pentapetalae</taxon>
        <taxon>rosids</taxon>
        <taxon>fabids</taxon>
        <taxon>Fabales</taxon>
        <taxon>Fabaceae</taxon>
        <taxon>Papilionoideae</taxon>
        <taxon>50 kb inversion clade</taxon>
        <taxon>NPAAA clade</taxon>
        <taxon>indigoferoid/millettioid clade</taxon>
        <taxon>Phaseoleae</taxon>
        <taxon>Cajanus</taxon>
    </lineage>
</organism>
<evidence type="ECO:0000259" key="2">
    <source>
        <dbReference type="Pfam" id="PF03732"/>
    </source>
</evidence>
<sequence length="417" mass="47375">MFYQIPWERVSIFAFHVKGEALSWFKWMFNNNQLGDWTSFSRDLQLYFGPSSYENHQAELFKLKHVGIVSEYQFAFEKLSNQVCGLAPTTFMNSFISRLILEIKNELAILRPQFVSQAIGLAKLPNVPISFHQTSFPVPLYILSIKGADVVSGLTWLRLLGPIKADFSIPSITFNHQQKPITLTGVPFHTPSPLLTIHPILPFLPMRPNLHHHFFLPNNHTLAKGFYGPFQVYRRIGLVAYDLDLPSSSRIHSIVHIAKLRPYHGSNPLEHYNPLPSLSFDNEEDHSLFKADHNVFPSSNLSTPSTLNPTASIFPTDPPTNFFNVVPSMSSTNKIHVHPPLHASLLDLVPRNTNSSTSSIPSLIPATTTSTYPQLPRHDLEDKVPFERVNNDREPNSPSINRPKRIISKPCWMRDYV</sequence>
<evidence type="ECO:0000259" key="3">
    <source>
        <dbReference type="Pfam" id="PF24626"/>
    </source>
</evidence>
<accession>A0A151S610</accession>
<feature type="compositionally biased region" description="Polar residues" evidence="1">
    <location>
        <begin position="356"/>
        <end position="373"/>
    </location>
</feature>
<name>A0A151S610_CAJCA</name>
<evidence type="ECO:0000313" key="5">
    <source>
        <dbReference type="EMBL" id="KYP50232.1"/>
    </source>
</evidence>
<dbReference type="AlphaFoldDB" id="A0A151S610"/>
<dbReference type="Proteomes" id="UP000075243">
    <property type="component" value="Unassembled WGS sequence"/>
</dbReference>